<evidence type="ECO:0000313" key="2">
    <source>
        <dbReference type="Proteomes" id="UP000034883"/>
    </source>
</evidence>
<dbReference type="STRING" id="927083.DB32_005795"/>
<name>A0A0F6W6P4_9BACT</name>
<gene>
    <name evidence="1" type="ORF">DB32_005795</name>
</gene>
<protein>
    <submittedName>
        <fullName evidence="1">Uncharacterized protein</fullName>
    </submittedName>
</protein>
<sequence>MMGTIAGSKRRVLVLARDRAGSVMAALARRYDVELASSALASADVVWADASLLDDVVSLRALRAAARPFVVSGPLAITERAVRVGAACVVATPHDTASLLAGLDLAARGGRVAELVRWAASSAPEALRAEVARTLLLQLAADPTLLAIALDDGESPGALGC</sequence>
<evidence type="ECO:0000313" key="1">
    <source>
        <dbReference type="EMBL" id="AKF08646.1"/>
    </source>
</evidence>
<dbReference type="AlphaFoldDB" id="A0A0F6W6P4"/>
<proteinExistence type="predicted"/>
<keyword evidence="2" id="KW-1185">Reference proteome</keyword>
<accession>A0A0F6W6P4</accession>
<dbReference type="EMBL" id="CP011125">
    <property type="protein sequence ID" value="AKF08646.1"/>
    <property type="molecule type" value="Genomic_DNA"/>
</dbReference>
<dbReference type="RefSeq" id="WP_053235764.1">
    <property type="nucleotide sequence ID" value="NZ_CP011125.1"/>
</dbReference>
<dbReference type="KEGG" id="samy:DB32_005795"/>
<dbReference type="Proteomes" id="UP000034883">
    <property type="component" value="Chromosome"/>
</dbReference>
<organism evidence="1 2">
    <name type="scientific">Sandaracinus amylolyticus</name>
    <dbReference type="NCBI Taxonomy" id="927083"/>
    <lineage>
        <taxon>Bacteria</taxon>
        <taxon>Pseudomonadati</taxon>
        <taxon>Myxococcota</taxon>
        <taxon>Polyangia</taxon>
        <taxon>Polyangiales</taxon>
        <taxon>Sandaracinaceae</taxon>
        <taxon>Sandaracinus</taxon>
    </lineage>
</organism>
<reference evidence="1 2" key="1">
    <citation type="submission" date="2015-03" db="EMBL/GenBank/DDBJ databases">
        <title>Genome assembly of Sandaracinus amylolyticus DSM 53668.</title>
        <authorList>
            <person name="Sharma G."/>
            <person name="Subramanian S."/>
        </authorList>
    </citation>
    <scope>NUCLEOTIDE SEQUENCE [LARGE SCALE GENOMIC DNA]</scope>
    <source>
        <strain evidence="1 2">DSM 53668</strain>
    </source>
</reference>